<dbReference type="Proteomes" id="UP000460221">
    <property type="component" value="Unassembled WGS sequence"/>
</dbReference>
<dbReference type="RefSeq" id="WP_154770554.1">
    <property type="nucleotide sequence ID" value="NZ_WLYK01000009.1"/>
</dbReference>
<reference evidence="1 2" key="1">
    <citation type="submission" date="2019-11" db="EMBL/GenBank/DDBJ databases">
        <authorList>
            <person name="Jiang L.-Q."/>
        </authorList>
    </citation>
    <scope>NUCLEOTIDE SEQUENCE [LARGE SCALE GENOMIC DNA]</scope>
    <source>
        <strain evidence="1 2">YIM 132087</strain>
    </source>
</reference>
<gene>
    <name evidence="1" type="ORF">GIS00_22000</name>
</gene>
<dbReference type="AlphaFoldDB" id="A0A7K1FUW4"/>
<keyword evidence="2" id="KW-1185">Reference proteome</keyword>
<evidence type="ECO:0000313" key="2">
    <source>
        <dbReference type="Proteomes" id="UP000460221"/>
    </source>
</evidence>
<organism evidence="1 2">
    <name type="scientific">Nakamurella alba</name>
    <dbReference type="NCBI Taxonomy" id="2665158"/>
    <lineage>
        <taxon>Bacteria</taxon>
        <taxon>Bacillati</taxon>
        <taxon>Actinomycetota</taxon>
        <taxon>Actinomycetes</taxon>
        <taxon>Nakamurellales</taxon>
        <taxon>Nakamurellaceae</taxon>
        <taxon>Nakamurella</taxon>
    </lineage>
</organism>
<proteinExistence type="predicted"/>
<evidence type="ECO:0000313" key="1">
    <source>
        <dbReference type="EMBL" id="MTD16614.1"/>
    </source>
</evidence>
<protein>
    <submittedName>
        <fullName evidence="1">Copper transporter</fullName>
    </submittedName>
</protein>
<comment type="caution">
    <text evidence="1">The sequence shown here is derived from an EMBL/GenBank/DDBJ whole genome shotgun (WGS) entry which is preliminary data.</text>
</comment>
<dbReference type="InterPro" id="IPR021522">
    <property type="entry name" value="MctB"/>
</dbReference>
<dbReference type="EMBL" id="WLYK01000009">
    <property type="protein sequence ID" value="MTD16614.1"/>
    <property type="molecule type" value="Genomic_DNA"/>
</dbReference>
<accession>A0A7K1FUW4</accession>
<name>A0A7K1FUW4_9ACTN</name>
<dbReference type="GO" id="GO:0016020">
    <property type="term" value="C:membrane"/>
    <property type="evidence" value="ECO:0007669"/>
    <property type="project" value="InterPro"/>
</dbReference>
<dbReference type="GO" id="GO:0055070">
    <property type="term" value="P:copper ion homeostasis"/>
    <property type="evidence" value="ECO:0007669"/>
    <property type="project" value="InterPro"/>
</dbReference>
<sequence length="312" mass="30873">MISMRYHIVSLAAVFLALALGIVLGATKISSPILGGLQSETTTLSAEKDELTTENASLAQRVTGDETFAGSVANLAVRGTLPDSTVVLLTTSDADPSDRDAILSLLARSGAKVTAQIQLTAAFTDPSRSSELASLASRSLPAGAKLPESTDTGAIAGGLLGSVLLTDKDGKATVKAEEATAALSAFASAGFLQTTGTVTAGRLVVLLTGAPATGGVETDKATLLADFAAQLKSSSGGVVLAGRQGSETADGAVGAVRADTAASSLVTTVDNVDTASGRLATVLGLVEQNGGGVGRYGFAGNAQAQIPALAVG</sequence>
<dbReference type="Pfam" id="PF11382">
    <property type="entry name" value="MctB"/>
    <property type="match status" value="1"/>
</dbReference>